<feature type="region of interest" description="Disordered" evidence="2">
    <location>
        <begin position="67"/>
        <end position="123"/>
    </location>
</feature>
<dbReference type="Proteomes" id="UP000295689">
    <property type="component" value="Unassembled WGS sequence"/>
</dbReference>
<feature type="domain" description="HTH myb-type" evidence="4">
    <location>
        <begin position="1"/>
        <end position="64"/>
    </location>
</feature>
<feature type="coiled-coil region" evidence="1">
    <location>
        <begin position="140"/>
        <end position="188"/>
    </location>
</feature>
<evidence type="ECO:0000313" key="5">
    <source>
        <dbReference type="EMBL" id="TCN17217.1"/>
    </source>
</evidence>
<comment type="caution">
    <text evidence="5">The sequence shown here is derived from an EMBL/GenBank/DDBJ whole genome shotgun (WGS) entry which is preliminary data.</text>
</comment>
<name>A0A4R2ATK8_9BACI</name>
<organism evidence="5 6">
    <name type="scientific">Mesobacillus foraminis</name>
    <dbReference type="NCBI Taxonomy" id="279826"/>
    <lineage>
        <taxon>Bacteria</taxon>
        <taxon>Bacillati</taxon>
        <taxon>Bacillota</taxon>
        <taxon>Bacilli</taxon>
        <taxon>Bacillales</taxon>
        <taxon>Bacillaceae</taxon>
        <taxon>Mesobacillus</taxon>
    </lineage>
</organism>
<dbReference type="PROSITE" id="PS51294">
    <property type="entry name" value="HTH_MYB"/>
    <property type="match status" value="1"/>
</dbReference>
<evidence type="ECO:0000259" key="3">
    <source>
        <dbReference type="PROSITE" id="PS50090"/>
    </source>
</evidence>
<dbReference type="InterPro" id="IPR001005">
    <property type="entry name" value="SANT/Myb"/>
</dbReference>
<reference evidence="5 6" key="1">
    <citation type="journal article" date="2015" name="Stand. Genomic Sci.">
        <title>Genomic Encyclopedia of Bacterial and Archaeal Type Strains, Phase III: the genomes of soil and plant-associated and newly described type strains.</title>
        <authorList>
            <person name="Whitman W.B."/>
            <person name="Woyke T."/>
            <person name="Klenk H.P."/>
            <person name="Zhou Y."/>
            <person name="Lilburn T.G."/>
            <person name="Beck B.J."/>
            <person name="De Vos P."/>
            <person name="Vandamme P."/>
            <person name="Eisen J.A."/>
            <person name="Garrity G."/>
            <person name="Hugenholtz P."/>
            <person name="Kyrpides N.C."/>
        </authorList>
    </citation>
    <scope>NUCLEOTIDE SEQUENCE [LARGE SCALE GENOMIC DNA]</scope>
    <source>
        <strain evidence="5 6">CV53</strain>
    </source>
</reference>
<dbReference type="AlphaFoldDB" id="A0A4R2ATK8"/>
<keyword evidence="6" id="KW-1185">Reference proteome</keyword>
<feature type="compositionally biased region" description="Basic and acidic residues" evidence="2">
    <location>
        <begin position="93"/>
        <end position="107"/>
    </location>
</feature>
<feature type="compositionally biased region" description="Basic and acidic residues" evidence="2">
    <location>
        <begin position="75"/>
        <end position="85"/>
    </location>
</feature>
<dbReference type="EMBL" id="SLVV01000028">
    <property type="protein sequence ID" value="TCN17217.1"/>
    <property type="molecule type" value="Genomic_DNA"/>
</dbReference>
<accession>A0A4R2ATK8</accession>
<feature type="domain" description="Myb-like" evidence="3">
    <location>
        <begin position="4"/>
        <end position="60"/>
    </location>
</feature>
<evidence type="ECO:0000256" key="1">
    <source>
        <dbReference type="SAM" id="Coils"/>
    </source>
</evidence>
<dbReference type="InterPro" id="IPR014243">
    <property type="entry name" value="RsfA-like"/>
</dbReference>
<dbReference type="InterPro" id="IPR017930">
    <property type="entry name" value="Myb_dom"/>
</dbReference>
<keyword evidence="1" id="KW-0175">Coiled coil</keyword>
<protein>
    <submittedName>
        <fullName evidence="5">RsfA family transcription factor</fullName>
    </submittedName>
</protein>
<evidence type="ECO:0000259" key="4">
    <source>
        <dbReference type="PROSITE" id="PS51294"/>
    </source>
</evidence>
<sequence>MPTTQKDRKDTWTQEEDELLAATVLRHIKENSTQLEAFKEVGKQLERTAGACGFRWNSYLRKQYSTEIQQAKQKRREEKRKETKNKSRSPNKQGKETLQDNHQKVERSQVASERQNNNQEQPIENITQFIKDLYEKESRYAEINENLSLYKSLNSELKAKILELSSENEKLKNELDSMTQDYTRLSELIVQAKTFVIQR</sequence>
<evidence type="ECO:0000313" key="6">
    <source>
        <dbReference type="Proteomes" id="UP000295689"/>
    </source>
</evidence>
<gene>
    <name evidence="5" type="ORF">EV146_1282</name>
</gene>
<dbReference type="Pfam" id="PF13921">
    <property type="entry name" value="Myb_DNA-bind_6"/>
    <property type="match status" value="1"/>
</dbReference>
<evidence type="ECO:0000256" key="2">
    <source>
        <dbReference type="SAM" id="MobiDB-lite"/>
    </source>
</evidence>
<dbReference type="PANTHER" id="PTHR41302">
    <property type="entry name" value="PRESPORE-SPECIFIC TRANSCRIPTIONAL REGULATOR RSFA-RELATED"/>
    <property type="match status" value="1"/>
</dbReference>
<dbReference type="PANTHER" id="PTHR41302:SF2">
    <property type="entry name" value="PRESPORE SPECIFIC TRANSCRIPTIONAL ACTIVATOR RSFA"/>
    <property type="match status" value="1"/>
</dbReference>
<dbReference type="SUPFAM" id="SSF46689">
    <property type="entry name" value="Homeodomain-like"/>
    <property type="match status" value="1"/>
</dbReference>
<dbReference type="PROSITE" id="PS50090">
    <property type="entry name" value="MYB_LIKE"/>
    <property type="match status" value="1"/>
</dbReference>
<dbReference type="SMART" id="SM00717">
    <property type="entry name" value="SANT"/>
    <property type="match status" value="1"/>
</dbReference>
<dbReference type="InterPro" id="IPR009057">
    <property type="entry name" value="Homeodomain-like_sf"/>
</dbReference>
<proteinExistence type="predicted"/>
<dbReference type="Gene3D" id="1.10.10.60">
    <property type="entry name" value="Homeodomain-like"/>
    <property type="match status" value="1"/>
</dbReference>
<dbReference type="RefSeq" id="WP_132011589.1">
    <property type="nucleotide sequence ID" value="NZ_JABUHM010000028.1"/>
</dbReference>